<dbReference type="PANTHER" id="PTHR10683:SF18">
    <property type="entry name" value="TRANSALDOLASE"/>
    <property type="match status" value="1"/>
</dbReference>
<keyword evidence="1" id="KW-0704">Schiff base</keyword>
<dbReference type="EMBL" id="CDPU01000034">
    <property type="protein sequence ID" value="CEO53254.1"/>
    <property type="molecule type" value="Genomic_DNA"/>
</dbReference>
<evidence type="ECO:0000256" key="1">
    <source>
        <dbReference type="ARBA" id="ARBA00023270"/>
    </source>
</evidence>
<keyword evidence="2" id="KW-0808">Transferase</keyword>
<name>A0A0B7K7V7_BIOOC</name>
<dbReference type="InterPro" id="IPR018225">
    <property type="entry name" value="Transaldolase_AS"/>
</dbReference>
<dbReference type="Gene3D" id="3.20.20.70">
    <property type="entry name" value="Aldolase class I"/>
    <property type="match status" value="1"/>
</dbReference>
<dbReference type="InterPro" id="IPR013785">
    <property type="entry name" value="Aldolase_TIM"/>
</dbReference>
<protein>
    <recommendedName>
        <fullName evidence="2">Transaldolase</fullName>
        <ecNumber evidence="2">2.2.1.2</ecNumber>
    </recommendedName>
</protein>
<gene>
    <name evidence="3" type="ORF">BN869_000009312_1</name>
</gene>
<dbReference type="InterPro" id="IPR001585">
    <property type="entry name" value="TAL/FSA"/>
</dbReference>
<evidence type="ECO:0000313" key="3">
    <source>
        <dbReference type="EMBL" id="CEO53254.1"/>
    </source>
</evidence>
<comment type="function">
    <text evidence="2">Catalyzes the rate-limiting step of the non-oxidative phase in the pentose phosphate pathway. Catalyzes the reversible conversion of sedheptulose-7-phosphate and D-glyceraldehyde 3-phosphate into erythrose-4-phosphate and beta-D-fructose 6-phosphate.</text>
</comment>
<sequence length="320" mass="34618">MSSRLDELRATGTVVIADTADFQKIAAFRPSEGTTNPSLIFAAAQNASYEPLLAKTISYIRSLPKETCREEQLSRAVEMLSVQFGKEIYKLTGRISTEVDVSLSFDTAGTVAAALRILELYAAEGIPKDKVRIKISATWEGIQATRILQKEHGASCLVTIVFGSVQAIAAAEAGADAIAPYVGRIADYGKQHGHQGDLGIETVSAIQNYLRKHNCSTQVMAASFRNVEQIRALAGIDLLTAAPSILELVEADSRLVVPVLTVESAQAAELQHASYINDESKFRWAFNADALAVEKSAEAMRKFGDDTEKLKSLLSKLLDV</sequence>
<dbReference type="AlphaFoldDB" id="A0A0B7K7V7"/>
<keyword evidence="2" id="KW-0570">Pentose shunt</keyword>
<dbReference type="GO" id="GO:0004801">
    <property type="term" value="F:transaldolase activity"/>
    <property type="evidence" value="ECO:0007669"/>
    <property type="project" value="UniProtKB-EC"/>
</dbReference>
<evidence type="ECO:0000256" key="2">
    <source>
        <dbReference type="RuleBase" id="RU000501"/>
    </source>
</evidence>
<dbReference type="EC" id="2.2.1.2" evidence="2"/>
<comment type="catalytic activity">
    <reaction evidence="2">
        <text>D-sedoheptulose 7-phosphate + D-glyceraldehyde 3-phosphate = D-erythrose 4-phosphate + beta-D-fructose 6-phosphate</text>
        <dbReference type="Rhea" id="RHEA:17053"/>
        <dbReference type="ChEBI" id="CHEBI:16897"/>
        <dbReference type="ChEBI" id="CHEBI:57483"/>
        <dbReference type="ChEBI" id="CHEBI:57634"/>
        <dbReference type="ChEBI" id="CHEBI:59776"/>
        <dbReference type="EC" id="2.2.1.2"/>
    </reaction>
</comment>
<comment type="pathway">
    <text evidence="2">Carbohydrate degradation; pentose phosphate pathway; D-glyceraldehyde 3-phosphate and beta-D-fructose 6-phosphate from D-ribose 5-phosphate and D-xylulose 5-phosphate (non-oxidative stage): step 2/3.</text>
</comment>
<dbReference type="GO" id="GO:0005975">
    <property type="term" value="P:carbohydrate metabolic process"/>
    <property type="evidence" value="ECO:0007669"/>
    <property type="project" value="InterPro"/>
</dbReference>
<proteinExistence type="predicted"/>
<dbReference type="PANTHER" id="PTHR10683">
    <property type="entry name" value="TRANSALDOLASE"/>
    <property type="match status" value="1"/>
</dbReference>
<organism evidence="3">
    <name type="scientific">Bionectria ochroleuca</name>
    <name type="common">Gliocladium roseum</name>
    <dbReference type="NCBI Taxonomy" id="29856"/>
    <lineage>
        <taxon>Eukaryota</taxon>
        <taxon>Fungi</taxon>
        <taxon>Dikarya</taxon>
        <taxon>Ascomycota</taxon>
        <taxon>Pezizomycotina</taxon>
        <taxon>Sordariomycetes</taxon>
        <taxon>Hypocreomycetidae</taxon>
        <taxon>Hypocreales</taxon>
        <taxon>Bionectriaceae</taxon>
        <taxon>Clonostachys</taxon>
    </lineage>
</organism>
<dbReference type="UniPathway" id="UPA00115">
    <property type="reaction ID" value="UER00414"/>
</dbReference>
<reference evidence="3" key="1">
    <citation type="submission" date="2015-01" db="EMBL/GenBank/DDBJ databases">
        <authorList>
            <person name="Durling Mikael"/>
        </authorList>
    </citation>
    <scope>NUCLEOTIDE SEQUENCE</scope>
</reference>
<dbReference type="GO" id="GO:0006098">
    <property type="term" value="P:pentose-phosphate shunt"/>
    <property type="evidence" value="ECO:0007669"/>
    <property type="project" value="UniProtKB-UniPathway"/>
</dbReference>
<accession>A0A0B7K7V7</accession>
<dbReference type="Pfam" id="PF00923">
    <property type="entry name" value="TAL_FSA"/>
    <property type="match status" value="1"/>
</dbReference>
<dbReference type="SUPFAM" id="SSF51569">
    <property type="entry name" value="Aldolase"/>
    <property type="match status" value="1"/>
</dbReference>
<dbReference type="PROSITE" id="PS00958">
    <property type="entry name" value="TRANSALDOLASE_2"/>
    <property type="match status" value="1"/>
</dbReference>